<evidence type="ECO:0000256" key="2">
    <source>
        <dbReference type="SAM" id="SignalP"/>
    </source>
</evidence>
<feature type="non-terminal residue" evidence="3">
    <location>
        <position position="1"/>
    </location>
</feature>
<evidence type="ECO:0000256" key="1">
    <source>
        <dbReference type="SAM" id="Phobius"/>
    </source>
</evidence>
<organism evidence="3">
    <name type="scientific">Setaria italica</name>
    <name type="common">Foxtail millet</name>
    <name type="synonym">Panicum italicum</name>
    <dbReference type="NCBI Taxonomy" id="4555"/>
    <lineage>
        <taxon>Eukaryota</taxon>
        <taxon>Viridiplantae</taxon>
        <taxon>Streptophyta</taxon>
        <taxon>Embryophyta</taxon>
        <taxon>Tracheophyta</taxon>
        <taxon>Spermatophyta</taxon>
        <taxon>Magnoliopsida</taxon>
        <taxon>Liliopsida</taxon>
        <taxon>Poales</taxon>
        <taxon>Poaceae</taxon>
        <taxon>PACMAD clade</taxon>
        <taxon>Panicoideae</taxon>
        <taxon>Panicodae</taxon>
        <taxon>Paniceae</taxon>
        <taxon>Cenchrinae</taxon>
        <taxon>Setaria</taxon>
    </lineage>
</organism>
<name>A0A368RF13_SETIT</name>
<feature type="chain" id="PRO_5016909872" description="Secreted protein" evidence="2">
    <location>
        <begin position="22"/>
        <end position="83"/>
    </location>
</feature>
<gene>
    <name evidence="3" type="ORF">SETIT_5G431800v2</name>
</gene>
<dbReference type="EMBL" id="CM003532">
    <property type="protein sequence ID" value="RCV28795.1"/>
    <property type="molecule type" value="Genomic_DNA"/>
</dbReference>
<dbReference type="AlphaFoldDB" id="A0A368RF13"/>
<keyword evidence="2" id="KW-0732">Signal</keyword>
<evidence type="ECO:0000313" key="3">
    <source>
        <dbReference type="EMBL" id="RCV28795.1"/>
    </source>
</evidence>
<protein>
    <recommendedName>
        <fullName evidence="4">Secreted protein</fullName>
    </recommendedName>
</protein>
<reference evidence="3" key="2">
    <citation type="submission" date="2015-07" db="EMBL/GenBank/DDBJ databases">
        <authorList>
            <person name="Noorani M."/>
        </authorList>
    </citation>
    <scope>NUCLEOTIDE SEQUENCE</scope>
    <source>
        <strain evidence="3">Yugu1</strain>
    </source>
</reference>
<feature type="transmembrane region" description="Helical" evidence="1">
    <location>
        <begin position="64"/>
        <end position="82"/>
    </location>
</feature>
<keyword evidence="1" id="KW-1133">Transmembrane helix</keyword>
<evidence type="ECO:0008006" key="4">
    <source>
        <dbReference type="Google" id="ProtNLM"/>
    </source>
</evidence>
<feature type="signal peptide" evidence="2">
    <location>
        <begin position="1"/>
        <end position="21"/>
    </location>
</feature>
<reference evidence="3" key="1">
    <citation type="journal article" date="2012" name="Nat. Biotechnol.">
        <title>Reference genome sequence of the model plant Setaria.</title>
        <authorList>
            <person name="Bennetzen J.L."/>
            <person name="Schmutz J."/>
            <person name="Wang H."/>
            <person name="Percifield R."/>
            <person name="Hawkins J."/>
            <person name="Pontaroli A.C."/>
            <person name="Estep M."/>
            <person name="Feng L."/>
            <person name="Vaughn J.N."/>
            <person name="Grimwood J."/>
            <person name="Jenkins J."/>
            <person name="Barry K."/>
            <person name="Lindquist E."/>
            <person name="Hellsten U."/>
            <person name="Deshpande S."/>
            <person name="Wang X."/>
            <person name="Wu X."/>
            <person name="Mitros T."/>
            <person name="Triplett J."/>
            <person name="Yang X."/>
            <person name="Ye C.Y."/>
            <person name="Mauro-Herrera M."/>
            <person name="Wang L."/>
            <person name="Li P."/>
            <person name="Sharma M."/>
            <person name="Sharma R."/>
            <person name="Ronald P.C."/>
            <person name="Panaud O."/>
            <person name="Kellogg E.A."/>
            <person name="Brutnell T.P."/>
            <person name="Doust A.N."/>
            <person name="Tuskan G.A."/>
            <person name="Rokhsar D."/>
            <person name="Devos K.M."/>
        </authorList>
    </citation>
    <scope>NUCLEOTIDE SEQUENCE [LARGE SCALE GENOMIC DNA]</scope>
    <source>
        <strain evidence="3">Yugu1</strain>
    </source>
</reference>
<keyword evidence="1" id="KW-0812">Transmembrane</keyword>
<keyword evidence="1" id="KW-0472">Membrane</keyword>
<proteinExistence type="predicted"/>
<accession>A0A368RF13</accession>
<sequence>CLSFCMVWLYFAILNSSGCHCNMVKKSELSTLCRRSTIKSLSGDNCSFVISSAKARRRTAYGQASVWWVLVFIWISCTMASIS</sequence>